<keyword evidence="2" id="KW-1185">Reference proteome</keyword>
<dbReference type="Gene3D" id="2.160.20.80">
    <property type="entry name" value="E3 ubiquitin-protein ligase SopA"/>
    <property type="match status" value="1"/>
</dbReference>
<dbReference type="Proteomes" id="UP000193200">
    <property type="component" value="Unassembled WGS sequence"/>
</dbReference>
<evidence type="ECO:0000313" key="1">
    <source>
        <dbReference type="EMBL" id="SLN77198.1"/>
    </source>
</evidence>
<evidence type="ECO:0000313" key="2">
    <source>
        <dbReference type="Proteomes" id="UP000193200"/>
    </source>
</evidence>
<sequence>MPTRSPGKTRRIILLFAGAMVLTTALALFGRADLENRQLAAWRTIVAEADTAADGSRLVDALQALHGAGQSLGGSHLAGRRLIFARLAGADLRDADLSGARLDFANLARTRLDGATLRGATLTGTNLAGARLAGADLSEVTGLEDAVLAGACGDEATRLPPGLRLPDCR</sequence>
<accession>A0A1Y5U546</accession>
<name>A0A1Y5U546_9PROT</name>
<dbReference type="RefSeq" id="WP_217808190.1">
    <property type="nucleotide sequence ID" value="NZ_FWFR01000006.1"/>
</dbReference>
<dbReference type="PANTHER" id="PTHR14136:SF17">
    <property type="entry name" value="BTB_POZ DOMAIN-CONTAINING PROTEIN KCTD9"/>
    <property type="match status" value="1"/>
</dbReference>
<dbReference type="InParanoid" id="A0A1Y5U546"/>
<dbReference type="Pfam" id="PF00805">
    <property type="entry name" value="Pentapeptide"/>
    <property type="match status" value="1"/>
</dbReference>
<gene>
    <name evidence="1" type="primary">pipB2</name>
    <name evidence="1" type="ORF">OCH7691_04328</name>
</gene>
<dbReference type="InterPro" id="IPR051082">
    <property type="entry name" value="Pentapeptide-BTB/POZ_domain"/>
</dbReference>
<dbReference type="AlphaFoldDB" id="A0A1Y5U546"/>
<dbReference type="PANTHER" id="PTHR14136">
    <property type="entry name" value="BTB_POZ DOMAIN-CONTAINING PROTEIN KCTD9"/>
    <property type="match status" value="1"/>
</dbReference>
<dbReference type="SUPFAM" id="SSF141571">
    <property type="entry name" value="Pentapeptide repeat-like"/>
    <property type="match status" value="1"/>
</dbReference>
<dbReference type="InterPro" id="IPR001646">
    <property type="entry name" value="5peptide_repeat"/>
</dbReference>
<reference evidence="1 2" key="1">
    <citation type="submission" date="2017-03" db="EMBL/GenBank/DDBJ databases">
        <authorList>
            <person name="Afonso C.L."/>
            <person name="Miller P.J."/>
            <person name="Scott M.A."/>
            <person name="Spackman E."/>
            <person name="Goraichik I."/>
            <person name="Dimitrov K.M."/>
            <person name="Suarez D.L."/>
            <person name="Swayne D.E."/>
        </authorList>
    </citation>
    <scope>NUCLEOTIDE SEQUENCE [LARGE SCALE GENOMIC DNA]</scope>
    <source>
        <strain evidence="1 2">CECT 7691</strain>
    </source>
</reference>
<dbReference type="EMBL" id="FWFR01000006">
    <property type="protein sequence ID" value="SLN77198.1"/>
    <property type="molecule type" value="Genomic_DNA"/>
</dbReference>
<protein>
    <submittedName>
        <fullName evidence="1">Secreted effector protein pipB2</fullName>
    </submittedName>
</protein>
<organism evidence="1 2">
    <name type="scientific">Oceanibacterium hippocampi</name>
    <dbReference type="NCBI Taxonomy" id="745714"/>
    <lineage>
        <taxon>Bacteria</taxon>
        <taxon>Pseudomonadati</taxon>
        <taxon>Pseudomonadota</taxon>
        <taxon>Alphaproteobacteria</taxon>
        <taxon>Sneathiellales</taxon>
        <taxon>Sneathiellaceae</taxon>
        <taxon>Oceanibacterium</taxon>
    </lineage>
</organism>
<proteinExistence type="predicted"/>